<proteinExistence type="predicted"/>
<dbReference type="Proteomes" id="UP000565521">
    <property type="component" value="Unassembled WGS sequence"/>
</dbReference>
<reference evidence="1 2" key="1">
    <citation type="submission" date="2020-05" db="EMBL/GenBank/DDBJ databases">
        <title>Hymenobacter terrestris sp. nov. and Hymenobacter lapidiphilus sp. nov., isolated from regoliths in Antarctica.</title>
        <authorList>
            <person name="Sedlacek I."/>
            <person name="Pantucek R."/>
            <person name="Zeman M."/>
            <person name="Holochova P."/>
            <person name="Kralova S."/>
            <person name="Stankova E."/>
            <person name="Sedo O."/>
            <person name="Micenkova L."/>
            <person name="Svec P."/>
            <person name="Gupta V."/>
            <person name="Sood U."/>
            <person name="Korpole U.S."/>
            <person name="Lal R."/>
        </authorList>
    </citation>
    <scope>NUCLEOTIDE SEQUENCE [LARGE SCALE GENOMIC DNA]</scope>
    <source>
        <strain evidence="1 2">P5342</strain>
    </source>
</reference>
<comment type="caution">
    <text evidence="1">The sequence shown here is derived from an EMBL/GenBank/DDBJ whole genome shotgun (WGS) entry which is preliminary data.</text>
</comment>
<dbReference type="AlphaFoldDB" id="A0A7Y7PLQ5"/>
<gene>
    <name evidence="1" type="ORF">HW554_02680</name>
</gene>
<accession>A0A7Y7PLQ5</accession>
<dbReference type="EMBL" id="JABKAU010000003">
    <property type="protein sequence ID" value="NVO30100.1"/>
    <property type="molecule type" value="Genomic_DNA"/>
</dbReference>
<name>A0A7Y7PLQ5_9BACT</name>
<protein>
    <submittedName>
        <fullName evidence="1">Uncharacterized protein</fullName>
    </submittedName>
</protein>
<evidence type="ECO:0000313" key="1">
    <source>
        <dbReference type="EMBL" id="NVO30100.1"/>
    </source>
</evidence>
<sequence length="271" mass="29495">MPSTTTTTVSPVLRRLLGGCSALLLGLLLTACAPSQTLSVVPAGWGRVPVTSLISHPDSVYVRFHFVRAEPKELVFEAEFSNAADHPVTIDPAGFYFLPLPDSTAKTAAVAATAPASAASRRLAFNPELRLDSLADRRDELADKASRVSMLEVLLLVASTAENVASINRRETPIERTSRQVRQQGGQAFFEVQRVVRAVQAQQLTTVVAEQAVSSLRRAILQPGDRAVGLVYFPRLDAARQLRFVLAFDEQPVSFDFTQETRKLNGKLVSP</sequence>
<evidence type="ECO:0000313" key="2">
    <source>
        <dbReference type="Proteomes" id="UP000565521"/>
    </source>
</evidence>
<dbReference type="RefSeq" id="WP_176906801.1">
    <property type="nucleotide sequence ID" value="NZ_JABKAU010000003.1"/>
</dbReference>
<organism evidence="1 2">
    <name type="scientific">Hymenobacter lapidiphilus</name>
    <dbReference type="NCBI Taxonomy" id="2608003"/>
    <lineage>
        <taxon>Bacteria</taxon>
        <taxon>Pseudomonadati</taxon>
        <taxon>Bacteroidota</taxon>
        <taxon>Cytophagia</taxon>
        <taxon>Cytophagales</taxon>
        <taxon>Hymenobacteraceae</taxon>
        <taxon>Hymenobacter</taxon>
    </lineage>
</organism>
<keyword evidence="2" id="KW-1185">Reference proteome</keyword>